<proteinExistence type="predicted"/>
<comment type="caution">
    <text evidence="1">The sequence shown here is derived from an EMBL/GenBank/DDBJ whole genome shotgun (WGS) entry which is preliminary data.</text>
</comment>
<name>A0ABV7VXG1_9BURK</name>
<sequence length="237" mass="26258">MSHDVLAPHRVAIYAAPAPDSDWWERGSEWLGRCASRRCALPMPEIARVDPAVQTAVTADPRRYGWHATLKAPFRLSPQSNLWALRDAVAAICREHRAFDLGDLQVTQLGSFLALQPEHAPAALGALADDCVRRLQPLAAPLNEAELARRRRAPLTPEEDALMLAWGYPWVFEKFRFHFSLTGALAGVPDDVVGRLWVAATRQFGALPPMRLDRLSIFIEPSPGADFVLLEQLELGA</sequence>
<dbReference type="Proteomes" id="UP001595729">
    <property type="component" value="Unassembled WGS sequence"/>
</dbReference>
<dbReference type="InterPro" id="IPR009389">
    <property type="entry name" value="DUF1045"/>
</dbReference>
<reference evidence="2" key="1">
    <citation type="journal article" date="2019" name="Int. J. Syst. Evol. Microbiol.">
        <title>The Global Catalogue of Microorganisms (GCM) 10K type strain sequencing project: providing services to taxonomists for standard genome sequencing and annotation.</title>
        <authorList>
            <consortium name="The Broad Institute Genomics Platform"/>
            <consortium name="The Broad Institute Genome Sequencing Center for Infectious Disease"/>
            <person name="Wu L."/>
            <person name="Ma J."/>
        </authorList>
    </citation>
    <scope>NUCLEOTIDE SEQUENCE [LARGE SCALE GENOMIC DNA]</scope>
    <source>
        <strain evidence="2">KCTC 42501</strain>
    </source>
</reference>
<evidence type="ECO:0000313" key="1">
    <source>
        <dbReference type="EMBL" id="MFC3682194.1"/>
    </source>
</evidence>
<dbReference type="Pfam" id="PF06299">
    <property type="entry name" value="DUF1045"/>
    <property type="match status" value="1"/>
</dbReference>
<gene>
    <name evidence="1" type="ORF">ACFOPI_01240</name>
</gene>
<accession>A0ABV7VXG1</accession>
<dbReference type="RefSeq" id="WP_382169943.1">
    <property type="nucleotide sequence ID" value="NZ_JBHRXX010000001.1"/>
</dbReference>
<dbReference type="PIRSF" id="PIRSF033328">
    <property type="entry name" value="Phest_Mll4975"/>
    <property type="match status" value="1"/>
</dbReference>
<evidence type="ECO:0000313" key="2">
    <source>
        <dbReference type="Proteomes" id="UP001595729"/>
    </source>
</evidence>
<dbReference type="EMBL" id="JBHRXX010000001">
    <property type="protein sequence ID" value="MFC3682194.1"/>
    <property type="molecule type" value="Genomic_DNA"/>
</dbReference>
<organism evidence="1 2">
    <name type="scientific">Hydrogenophaga luteola</name>
    <dbReference type="NCBI Taxonomy" id="1591122"/>
    <lineage>
        <taxon>Bacteria</taxon>
        <taxon>Pseudomonadati</taxon>
        <taxon>Pseudomonadota</taxon>
        <taxon>Betaproteobacteria</taxon>
        <taxon>Burkholderiales</taxon>
        <taxon>Comamonadaceae</taxon>
        <taxon>Hydrogenophaga</taxon>
    </lineage>
</organism>
<protein>
    <submittedName>
        <fullName evidence="1">DUF1045 domain-containing protein</fullName>
    </submittedName>
</protein>
<keyword evidence="2" id="KW-1185">Reference proteome</keyword>